<evidence type="ECO:0000313" key="1">
    <source>
        <dbReference type="EMBL" id="RYC71341.1"/>
    </source>
</evidence>
<accession>A0A4Q2UTR6</accession>
<organism evidence="1 2">
    <name type="scientific">Spirosoma sordidisoli</name>
    <dbReference type="NCBI Taxonomy" id="2502893"/>
    <lineage>
        <taxon>Bacteria</taxon>
        <taxon>Pseudomonadati</taxon>
        <taxon>Bacteroidota</taxon>
        <taxon>Cytophagia</taxon>
        <taxon>Cytophagales</taxon>
        <taxon>Cytophagaceae</taxon>
        <taxon>Spirosoma</taxon>
    </lineage>
</organism>
<dbReference type="Proteomes" id="UP000290407">
    <property type="component" value="Unassembled WGS sequence"/>
</dbReference>
<dbReference type="PANTHER" id="PTHR31460:SF3">
    <property type="entry name" value="MESOCENTIN"/>
    <property type="match status" value="1"/>
</dbReference>
<dbReference type="InterPro" id="IPR053224">
    <property type="entry name" value="Sensory_adhesion_molecule"/>
</dbReference>
<proteinExistence type="predicted"/>
<comment type="caution">
    <text evidence="1">The sequence shown here is derived from an EMBL/GenBank/DDBJ whole genome shotgun (WGS) entry which is preliminary data.</text>
</comment>
<sequence length="329" mass="34919">MKTSCIVSGVLLAASACLTGCEDHRDSPNAVFPDRIEFTAARQYPEGIAYSAQLDRFIITSITQGKIGTVSTTGVYEDLLTDPALISGIGVKVGNGRILVCNGDQGVSVKSKPETAFQLAELLVFDLTTRQLTNRVDLDNLLPGVRHFANDLAVDPQNNVYVTDSFAPVIYKVAPDGTPSILVNDTRLGAPMGMFGMNGIIYHPGGYLIAVKTSEGKLFKIDLNNGNAITEVGGLTLQGGDGITLVGTTDLYIVTNSGSQVSLVRSTDNFATASLVRNDTNGYAQATTNVLVNNSIFTLNARIGEVGAAAMAMNPGQLQSNQYSIQKFR</sequence>
<dbReference type="PROSITE" id="PS51257">
    <property type="entry name" value="PROKAR_LIPOPROTEIN"/>
    <property type="match status" value="1"/>
</dbReference>
<dbReference type="PANTHER" id="PTHR31460">
    <property type="match status" value="1"/>
</dbReference>
<dbReference type="AlphaFoldDB" id="A0A4Q2UTR6"/>
<keyword evidence="2" id="KW-1185">Reference proteome</keyword>
<reference evidence="1 2" key="1">
    <citation type="submission" date="2019-01" db="EMBL/GenBank/DDBJ databases">
        <title>Spirosoma flava sp. nov., a propanil-degrading bacterium isolated from herbicide-contaminated soil.</title>
        <authorList>
            <person name="Zhang L."/>
            <person name="Jiang J.-D."/>
        </authorList>
    </citation>
    <scope>NUCLEOTIDE SEQUENCE [LARGE SCALE GENOMIC DNA]</scope>
    <source>
        <strain evidence="1 2">TY50</strain>
    </source>
</reference>
<dbReference type="SUPFAM" id="SSF63829">
    <property type="entry name" value="Calcium-dependent phosphotriesterase"/>
    <property type="match status" value="1"/>
</dbReference>
<evidence type="ECO:0000313" key="2">
    <source>
        <dbReference type="Proteomes" id="UP000290407"/>
    </source>
</evidence>
<protein>
    <submittedName>
        <fullName evidence="1">Gluconolaconase</fullName>
    </submittedName>
</protein>
<dbReference type="Gene3D" id="2.120.10.30">
    <property type="entry name" value="TolB, C-terminal domain"/>
    <property type="match status" value="1"/>
</dbReference>
<gene>
    <name evidence="1" type="ORF">EQG79_04140</name>
</gene>
<dbReference type="InterPro" id="IPR011042">
    <property type="entry name" value="6-blade_b-propeller_TolB-like"/>
</dbReference>
<name>A0A4Q2UTR6_9BACT</name>
<dbReference type="EMBL" id="SBLB01000001">
    <property type="protein sequence ID" value="RYC71341.1"/>
    <property type="molecule type" value="Genomic_DNA"/>
</dbReference>
<dbReference type="RefSeq" id="WP_129600133.1">
    <property type="nucleotide sequence ID" value="NZ_SBLB01000001.1"/>
</dbReference>